<organism evidence="4 5">
    <name type="scientific">Cafeteria roenbergensis</name>
    <name type="common">Marine flagellate</name>
    <dbReference type="NCBI Taxonomy" id="33653"/>
    <lineage>
        <taxon>Eukaryota</taxon>
        <taxon>Sar</taxon>
        <taxon>Stramenopiles</taxon>
        <taxon>Bigyra</taxon>
        <taxon>Opalozoa</taxon>
        <taxon>Bicosoecida</taxon>
        <taxon>Cafeteriaceae</taxon>
        <taxon>Cafeteria</taxon>
    </lineage>
</organism>
<dbReference type="PANTHER" id="PTHR14795:SF0">
    <property type="entry name" value="TRANSMEMBRANE PROTEIN 62"/>
    <property type="match status" value="1"/>
</dbReference>
<name>A0A5A8CQH0_CAFRO</name>
<comment type="caution">
    <text evidence="4">The sequence shown here is derived from an EMBL/GenBank/DDBJ whole genome shotgun (WGS) entry which is preliminary data.</text>
</comment>
<sequence length="883" mass="91520">MPCHEAVAPGIVALVVLGTVWMDMAPLGLSLTRHVAEAPAGAGLADAGTCLAQPEPVVVIHASDVHTSWKNLASVRRFERLLLDVAPAIDPDALVVSGDLVDNKLSLVDPSARGRIAAEWDAYGAALERGMNALPRTAVLDMTGNHDRFAGGRAGSPPPSGSGFHSSAAEAVASRLDAARAGAGAGALRGSQDGAPGQRAPLLRRMRRHRSLDLLSRDGRSAMRVVALDASVDPAPTRHFFGRLAPGDVAAADELMAEPFARGISQPDRPDVLLAVAHYPMCTVSHDGQLPGDRHEAAARHPLAGLLWRHGAAASLSGHLHQLPQGEIFPSGALGRPLHARLPPPANRQRFAPSAPAGGCAGRPCALELEIPDMRAHGAFRVLVGEANGALGFAEHQVRPDSGPASPAAFPVIVLTSPADARYLRGSPDEAASGIGSALDRGLLLSGSAFAPSGVVQAKWRLVAGAGQLEGSVRAAPAWNAAELAPLRRADADGSIADAPTAWRICGAVPPDAVAAAAAASAPRAPTVWELVSQSAWAPPRRGSADEEAFPGANVTDMLPFTAAPGFAVLEVAVLAADGSAAVTRRPISFDGQSPPLPWQRLALGDLRSVIDMAGARAMLAFLGLALLPPLFLRTASLWPQKGETPKGASAVAVFLWGPTDSLWRHFTLVAAALLAWCLWLPLGPWLVGELLPGRTVALFAWGHVFVAQPGDCDFPTGLAEACWDTGAGITIAWVRNLEAGVSLVVAILFCAAPLLALFAMAANSADGGSAIHSARMGGLSSLGRTMHCVWSASIGGVGRVTRPASVSGLLLNVFVLIGISFTAIAIGTHHGPGALLMAWGLVWPPVLLWAFAIWLVVLDGSVLLSNLLGMQATRLASKPHRE</sequence>
<feature type="domain" description="Calcineurin-like phosphoesterase" evidence="3">
    <location>
        <begin position="59"/>
        <end position="161"/>
    </location>
</feature>
<accession>A0A5A8CQH0</accession>
<dbReference type="InterPro" id="IPR004843">
    <property type="entry name" value="Calcineurin-like_PHP"/>
</dbReference>
<feature type="transmembrane region" description="Helical" evidence="2">
    <location>
        <begin position="847"/>
        <end position="869"/>
    </location>
</feature>
<feature type="transmembrane region" description="Helical" evidence="2">
    <location>
        <begin position="810"/>
        <end position="827"/>
    </location>
</feature>
<dbReference type="GO" id="GO:0016787">
    <property type="term" value="F:hydrolase activity"/>
    <property type="evidence" value="ECO:0007669"/>
    <property type="project" value="InterPro"/>
</dbReference>
<protein>
    <recommendedName>
        <fullName evidence="3">Calcineurin-like phosphoesterase domain-containing protein</fullName>
    </recommendedName>
</protein>
<dbReference type="InterPro" id="IPR029052">
    <property type="entry name" value="Metallo-depent_PP-like"/>
</dbReference>
<dbReference type="Gene3D" id="3.60.21.10">
    <property type="match status" value="1"/>
</dbReference>
<feature type="region of interest" description="Disordered" evidence="1">
    <location>
        <begin position="149"/>
        <end position="169"/>
    </location>
</feature>
<feature type="transmembrane region" description="Helical" evidence="2">
    <location>
        <begin position="667"/>
        <end position="688"/>
    </location>
</feature>
<keyword evidence="5" id="KW-1185">Reference proteome</keyword>
<gene>
    <name evidence="4" type="ORF">FNF29_02664</name>
</gene>
<keyword evidence="2" id="KW-0812">Transmembrane</keyword>
<evidence type="ECO:0000313" key="5">
    <source>
        <dbReference type="Proteomes" id="UP000323011"/>
    </source>
</evidence>
<evidence type="ECO:0000259" key="3">
    <source>
        <dbReference type="Pfam" id="PF00149"/>
    </source>
</evidence>
<dbReference type="Proteomes" id="UP000323011">
    <property type="component" value="Unassembled WGS sequence"/>
</dbReference>
<evidence type="ECO:0000256" key="2">
    <source>
        <dbReference type="SAM" id="Phobius"/>
    </source>
</evidence>
<evidence type="ECO:0000313" key="4">
    <source>
        <dbReference type="EMBL" id="KAA0154041.1"/>
    </source>
</evidence>
<dbReference type="EMBL" id="VLTN01000013">
    <property type="protein sequence ID" value="KAA0154041.1"/>
    <property type="molecule type" value="Genomic_DNA"/>
</dbReference>
<dbReference type="PANTHER" id="PTHR14795">
    <property type="entry name" value="HELICASE RELATED"/>
    <property type="match status" value="1"/>
</dbReference>
<dbReference type="AlphaFoldDB" id="A0A5A8CQH0"/>
<feature type="transmembrane region" description="Helical" evidence="2">
    <location>
        <begin position="742"/>
        <end position="763"/>
    </location>
</feature>
<proteinExistence type="predicted"/>
<keyword evidence="2" id="KW-0472">Membrane</keyword>
<reference evidence="4 5" key="1">
    <citation type="submission" date="2019-07" db="EMBL/GenBank/DDBJ databases">
        <title>Genomes of Cafeteria roenbergensis.</title>
        <authorList>
            <person name="Fischer M.G."/>
            <person name="Hackl T."/>
            <person name="Roman M."/>
        </authorList>
    </citation>
    <scope>NUCLEOTIDE SEQUENCE [LARGE SCALE GENOMIC DNA]</scope>
    <source>
        <strain evidence="4 5">BVI</strain>
    </source>
</reference>
<keyword evidence="2" id="KW-1133">Transmembrane helix</keyword>
<feature type="transmembrane region" description="Helical" evidence="2">
    <location>
        <begin position="614"/>
        <end position="633"/>
    </location>
</feature>
<evidence type="ECO:0000256" key="1">
    <source>
        <dbReference type="SAM" id="MobiDB-lite"/>
    </source>
</evidence>
<dbReference type="Pfam" id="PF00149">
    <property type="entry name" value="Metallophos"/>
    <property type="match status" value="1"/>
</dbReference>
<dbReference type="SUPFAM" id="SSF56300">
    <property type="entry name" value="Metallo-dependent phosphatases"/>
    <property type="match status" value="1"/>
</dbReference>